<dbReference type="EMBL" id="BJYU01000103">
    <property type="protein sequence ID" value="GEO17390.1"/>
    <property type="molecule type" value="Genomic_DNA"/>
</dbReference>
<feature type="region of interest" description="Disordered" evidence="1">
    <location>
        <begin position="75"/>
        <end position="104"/>
    </location>
</feature>
<dbReference type="Proteomes" id="UP000321085">
    <property type="component" value="Unassembled WGS sequence"/>
</dbReference>
<organism evidence="2 3">
    <name type="scientific">Microvirga aerophila</name>
    <dbReference type="NCBI Taxonomy" id="670291"/>
    <lineage>
        <taxon>Bacteria</taxon>
        <taxon>Pseudomonadati</taxon>
        <taxon>Pseudomonadota</taxon>
        <taxon>Alphaproteobacteria</taxon>
        <taxon>Hyphomicrobiales</taxon>
        <taxon>Methylobacteriaceae</taxon>
        <taxon>Microvirga</taxon>
    </lineage>
</organism>
<feature type="region of interest" description="Disordered" evidence="1">
    <location>
        <begin position="127"/>
        <end position="150"/>
    </location>
</feature>
<evidence type="ECO:0000313" key="3">
    <source>
        <dbReference type="Proteomes" id="UP000321085"/>
    </source>
</evidence>
<proteinExistence type="predicted"/>
<dbReference type="RefSeq" id="WP_114186841.1">
    <property type="nucleotide sequence ID" value="NZ_BJYU01000103.1"/>
</dbReference>
<name>A0A512BZM8_9HYPH</name>
<feature type="compositionally biased region" description="Pro residues" evidence="1">
    <location>
        <begin position="128"/>
        <end position="137"/>
    </location>
</feature>
<reference evidence="2 3" key="1">
    <citation type="submission" date="2019-07" db="EMBL/GenBank/DDBJ databases">
        <title>Whole genome shotgun sequence of Microvirga aerophila NBRC 106136.</title>
        <authorList>
            <person name="Hosoyama A."/>
            <person name="Uohara A."/>
            <person name="Ohji S."/>
            <person name="Ichikawa N."/>
        </authorList>
    </citation>
    <scope>NUCLEOTIDE SEQUENCE [LARGE SCALE GENOMIC DNA]</scope>
    <source>
        <strain evidence="2 3">NBRC 106136</strain>
    </source>
</reference>
<evidence type="ECO:0000256" key="1">
    <source>
        <dbReference type="SAM" id="MobiDB-lite"/>
    </source>
</evidence>
<dbReference type="AlphaFoldDB" id="A0A512BZM8"/>
<accession>A0A512BZM8</accession>
<protein>
    <submittedName>
        <fullName evidence="2">Uncharacterized protein</fullName>
    </submittedName>
</protein>
<feature type="region of interest" description="Disordered" evidence="1">
    <location>
        <begin position="220"/>
        <end position="283"/>
    </location>
</feature>
<keyword evidence="3" id="KW-1185">Reference proteome</keyword>
<feature type="compositionally biased region" description="Low complexity" evidence="1">
    <location>
        <begin position="138"/>
        <end position="150"/>
    </location>
</feature>
<sequence>MPGIARQFEPHVTRSGGTPSKYRFTARCSTCHKADTYEASKPVGDELVKGYFKDRGWLLGRDRAYDLCPACLTKPRQTQQRHTPPESANRLDRSTAPAEKQSRDTADILARHLGKPEVLAAEVFRPKPVQPPRPSAPDAPQQTAPAPALSPGVEEALTGMAAELKSLRSTMEIMAEQVSKLVTLGGRQIEAIARLAPLVLQSAEGISGGLRNVVSAIQTIPSSSPPAREPTQAEEPLMREADPVGPQNPDTTPEPEPLAVSGSKGRSRQTRRSKQTEDSTNTAISAPIVVKSIPDAKRSDRFYTTIRLSRELWDRAGFSPDDRLVLDWSGKALTIERVAEGGVKPKSIGEASVVLQSWKLGDINLDQPKVTGANASLRLTASVARPRS</sequence>
<gene>
    <name evidence="2" type="ORF">MAE02_50860</name>
</gene>
<comment type="caution">
    <text evidence="2">The sequence shown here is derived from an EMBL/GenBank/DDBJ whole genome shotgun (WGS) entry which is preliminary data.</text>
</comment>
<dbReference type="OrthoDB" id="8012229at2"/>
<evidence type="ECO:0000313" key="2">
    <source>
        <dbReference type="EMBL" id="GEO17390.1"/>
    </source>
</evidence>